<reference evidence="1" key="3">
    <citation type="submission" date="2023-07" db="EMBL/GenBank/DDBJ databases">
        <title>The extreme plant-growth-promoting properties of Pantoea phytobeneficialis PF55 revealed by functional and genomic analysis.</title>
        <authorList>
            <person name="Nascimento F.X."/>
            <person name="Marcio R.J."/>
        </authorList>
    </citation>
    <scope>NUCLEOTIDE SEQUENCE</scope>
    <source>
        <strain evidence="1">PF55</strain>
    </source>
</reference>
<evidence type="ECO:0000313" key="4">
    <source>
        <dbReference type="Proteomes" id="UP001171299"/>
    </source>
</evidence>
<proteinExistence type="predicted"/>
<evidence type="ECO:0000313" key="1">
    <source>
        <dbReference type="EMBL" id="MDO6409669.1"/>
    </source>
</evidence>
<sequence>MKSVKATSIRDVNDKLLSGEHKEVIIDFDISSDDFFALSDYWCERGAKIKKEGDRFMIKLKKISIPESLDP</sequence>
<reference evidence="3" key="1">
    <citation type="submission" date="2017-11" db="EMBL/GenBank/DDBJ databases">
        <title>Genome sequence of Pantoea sp. MSR2.</title>
        <authorList>
            <person name="Nascimento F.X."/>
        </authorList>
    </citation>
    <scope>NUCLEOTIDE SEQUENCE [LARGE SCALE GENOMIC DNA]</scope>
    <source>
        <strain evidence="3">MSR2</strain>
        <plasmid evidence="3">pmsr2d</plasmid>
    </source>
</reference>
<name>A0AAP9HC12_9GAMM</name>
<keyword evidence="2" id="KW-0614">Plasmid</keyword>
<geneLocation type="plasmid" evidence="3">
    <name>pmsr2d</name>
</geneLocation>
<accession>A0AAP9HC12</accession>
<dbReference type="Proteomes" id="UP000424872">
    <property type="component" value="Plasmid pMSR2D"/>
</dbReference>
<reference evidence="2" key="2">
    <citation type="journal article" date="2020" name="Environ. Microbiol.">
        <title>The extreme plant-growth-promoting properties of Pantoea phytobeneficialis MSR2 revealed by functional and genomic analysis.</title>
        <authorList>
            <person name="Nascimento F.X."/>
            <person name="Hernandez A.G."/>
            <person name="Glick B.R."/>
            <person name="Rossi M.J."/>
        </authorList>
    </citation>
    <scope>NUCLEOTIDE SEQUENCE</scope>
    <source>
        <strain evidence="2">MSR2</strain>
    </source>
</reference>
<dbReference type="KEGG" id="ppho:CTZ24_26635"/>
<gene>
    <name evidence="2" type="ORF">CTZ24_26635</name>
    <name evidence="1" type="ORF">Q3404_24130</name>
</gene>
<dbReference type="EMBL" id="JAUOOM010000034">
    <property type="protein sequence ID" value="MDO6409669.1"/>
    <property type="molecule type" value="Genomic_DNA"/>
</dbReference>
<protein>
    <submittedName>
        <fullName evidence="2">Uncharacterized protein</fullName>
    </submittedName>
</protein>
<dbReference type="EMBL" id="CP024640">
    <property type="protein sequence ID" value="QGR10036.1"/>
    <property type="molecule type" value="Genomic_DNA"/>
</dbReference>
<keyword evidence="4" id="KW-1185">Reference proteome</keyword>
<dbReference type="Proteomes" id="UP001171299">
    <property type="component" value="Unassembled WGS sequence"/>
</dbReference>
<organism evidence="2 3">
    <name type="scientific">Pantoea phytobeneficialis</name>
    <dbReference type="NCBI Taxonomy" id="2052056"/>
    <lineage>
        <taxon>Bacteria</taxon>
        <taxon>Pseudomonadati</taxon>
        <taxon>Pseudomonadota</taxon>
        <taxon>Gammaproteobacteria</taxon>
        <taxon>Enterobacterales</taxon>
        <taxon>Erwiniaceae</taxon>
        <taxon>Pantoea</taxon>
    </lineage>
</organism>
<dbReference type="AlphaFoldDB" id="A0AAP9HC12"/>
<geneLocation type="plasmid" evidence="2">
    <name>pMSR2D</name>
</geneLocation>
<evidence type="ECO:0000313" key="2">
    <source>
        <dbReference type="EMBL" id="QGR10036.1"/>
    </source>
</evidence>
<dbReference type="RefSeq" id="WP_208727217.1">
    <property type="nucleotide sequence ID" value="NZ_CP024640.1"/>
</dbReference>
<evidence type="ECO:0000313" key="3">
    <source>
        <dbReference type="Proteomes" id="UP000424872"/>
    </source>
</evidence>